<dbReference type="PANTHER" id="PTHR30098:SF2">
    <property type="entry name" value="LEUCYL_PHENYLALANYL-TRNA--PROTEIN TRANSFERASE"/>
    <property type="match status" value="1"/>
</dbReference>
<dbReference type="InterPro" id="IPR004616">
    <property type="entry name" value="Leu/Phe-tRNA_Trfase"/>
</dbReference>
<evidence type="ECO:0000256" key="4">
    <source>
        <dbReference type="HAMAP-Rule" id="MF_00688"/>
    </source>
</evidence>
<name>A0A8J7CQR7_9PROT</name>
<protein>
    <recommendedName>
        <fullName evidence="4">Leucyl/phenylalanyl-tRNA--protein transferase</fullName>
        <ecNumber evidence="4">2.3.2.6</ecNumber>
    </recommendedName>
    <alternativeName>
        <fullName evidence="4">L/F-transferase</fullName>
    </alternativeName>
    <alternativeName>
        <fullName evidence="4">Leucyltransferase</fullName>
    </alternativeName>
    <alternativeName>
        <fullName evidence="4">Phenyalanyltransferase</fullName>
    </alternativeName>
</protein>
<keyword evidence="7" id="KW-1185">Reference proteome</keyword>
<sequence>MTRQPLELTPELILYAYSRGVFPMARSKTDAEVVWVDPIERGIIPLNRFSPSRSLRRTLRKDVFRVTVDSAFEAVIDACAELTPDNPTRNETWINPGIRDVFVELHRLGFAHSVECFQGDRLVGGLYGLAMGGAFFGESMFSRVTDASKVALCHLIARMIKGGFILLDTQFTTEHLISMGAREIPRASYHRLLDEALRLTEPVLPYFLTTGELLTLLSGPGTAAPGAGRNAPGAGRNAPGATRDAPGKPR</sequence>
<dbReference type="EMBL" id="JACZHT010000003">
    <property type="protein sequence ID" value="MBE1237125.1"/>
    <property type="molecule type" value="Genomic_DNA"/>
</dbReference>
<dbReference type="NCBIfam" id="TIGR00667">
    <property type="entry name" value="aat"/>
    <property type="match status" value="1"/>
</dbReference>
<comment type="similarity">
    <text evidence="4">Belongs to the L/F-transferase family.</text>
</comment>
<comment type="catalytic activity">
    <reaction evidence="4">
        <text>N-terminal L-lysyl-[protein] + L-leucyl-tRNA(Leu) = N-terminal L-leucyl-L-lysyl-[protein] + tRNA(Leu) + H(+)</text>
        <dbReference type="Rhea" id="RHEA:12340"/>
        <dbReference type="Rhea" id="RHEA-COMP:9613"/>
        <dbReference type="Rhea" id="RHEA-COMP:9622"/>
        <dbReference type="Rhea" id="RHEA-COMP:12670"/>
        <dbReference type="Rhea" id="RHEA-COMP:12671"/>
        <dbReference type="ChEBI" id="CHEBI:15378"/>
        <dbReference type="ChEBI" id="CHEBI:65249"/>
        <dbReference type="ChEBI" id="CHEBI:78442"/>
        <dbReference type="ChEBI" id="CHEBI:78494"/>
        <dbReference type="ChEBI" id="CHEBI:133043"/>
        <dbReference type="EC" id="2.3.2.6"/>
    </reaction>
</comment>
<accession>A0A8J7CQR7</accession>
<evidence type="ECO:0000313" key="6">
    <source>
        <dbReference type="EMBL" id="MBE1237125.1"/>
    </source>
</evidence>
<dbReference type="Proteomes" id="UP000631034">
    <property type="component" value="Unassembled WGS sequence"/>
</dbReference>
<dbReference type="InterPro" id="IPR042203">
    <property type="entry name" value="Leu/Phe-tRNA_Trfase_C"/>
</dbReference>
<dbReference type="GO" id="GO:0005737">
    <property type="term" value="C:cytoplasm"/>
    <property type="evidence" value="ECO:0007669"/>
    <property type="project" value="UniProtKB-SubCell"/>
</dbReference>
<dbReference type="HAMAP" id="MF_00688">
    <property type="entry name" value="Leu_Phe_trans"/>
    <property type="match status" value="1"/>
</dbReference>
<dbReference type="AlphaFoldDB" id="A0A8J7CQR7"/>
<feature type="compositionally biased region" description="Low complexity" evidence="5">
    <location>
        <begin position="222"/>
        <end position="242"/>
    </location>
</feature>
<dbReference type="GO" id="GO:0030163">
    <property type="term" value="P:protein catabolic process"/>
    <property type="evidence" value="ECO:0007669"/>
    <property type="project" value="UniProtKB-UniRule"/>
</dbReference>
<dbReference type="InterPro" id="IPR016181">
    <property type="entry name" value="Acyl_CoA_acyltransferase"/>
</dbReference>
<dbReference type="SUPFAM" id="SSF55729">
    <property type="entry name" value="Acyl-CoA N-acyltransferases (Nat)"/>
    <property type="match status" value="1"/>
</dbReference>
<evidence type="ECO:0000256" key="2">
    <source>
        <dbReference type="ARBA" id="ARBA00022679"/>
    </source>
</evidence>
<comment type="subcellular location">
    <subcellularLocation>
        <location evidence="4">Cytoplasm</location>
    </subcellularLocation>
</comment>
<dbReference type="PANTHER" id="PTHR30098">
    <property type="entry name" value="LEUCYL/PHENYLALANYL-TRNA--PROTEIN TRANSFERASE"/>
    <property type="match status" value="1"/>
</dbReference>
<comment type="caution">
    <text evidence="6">The sequence shown here is derived from an EMBL/GenBank/DDBJ whole genome shotgun (WGS) entry which is preliminary data.</text>
</comment>
<dbReference type="FunFam" id="3.40.630.70:FF:000001">
    <property type="entry name" value="Leucyl/phenylalanyl-tRNA--protein transferase"/>
    <property type="match status" value="1"/>
</dbReference>
<evidence type="ECO:0000256" key="3">
    <source>
        <dbReference type="ARBA" id="ARBA00023315"/>
    </source>
</evidence>
<comment type="catalytic activity">
    <reaction evidence="4">
        <text>L-phenylalanyl-tRNA(Phe) + an N-terminal L-alpha-aminoacyl-[protein] = an N-terminal L-phenylalanyl-L-alpha-aminoacyl-[protein] + tRNA(Phe)</text>
        <dbReference type="Rhea" id="RHEA:43632"/>
        <dbReference type="Rhea" id="RHEA-COMP:9668"/>
        <dbReference type="Rhea" id="RHEA-COMP:9699"/>
        <dbReference type="Rhea" id="RHEA-COMP:10636"/>
        <dbReference type="Rhea" id="RHEA-COMP:10637"/>
        <dbReference type="ChEBI" id="CHEBI:78442"/>
        <dbReference type="ChEBI" id="CHEBI:78531"/>
        <dbReference type="ChEBI" id="CHEBI:78597"/>
        <dbReference type="ChEBI" id="CHEBI:83561"/>
        <dbReference type="EC" id="2.3.2.6"/>
    </reaction>
</comment>
<keyword evidence="2 4" id="KW-0808">Transferase</keyword>
<dbReference type="GO" id="GO:0008914">
    <property type="term" value="F:leucyl-tRNA--protein transferase activity"/>
    <property type="evidence" value="ECO:0007669"/>
    <property type="project" value="UniProtKB-UniRule"/>
</dbReference>
<dbReference type="Gene3D" id="3.40.630.70">
    <property type="entry name" value="Leucyl/phenylalanyl-tRNA-protein transferase, C-terminal domain"/>
    <property type="match status" value="1"/>
</dbReference>
<reference evidence="6" key="1">
    <citation type="submission" date="2020-10" db="EMBL/GenBank/DDBJ databases">
        <title>Genome sequence of the unusual species of purple photosynthetic bacteria, Phaeovibrio sulfidiphilus DSM 23193, type strain.</title>
        <authorList>
            <person name="Kyndt J.A."/>
            <person name="Meyer T.E."/>
        </authorList>
    </citation>
    <scope>NUCLEOTIDE SEQUENCE</scope>
    <source>
        <strain evidence="6">DSM 23193</strain>
    </source>
</reference>
<keyword evidence="1 4" id="KW-0963">Cytoplasm</keyword>
<proteinExistence type="inferred from homology"/>
<evidence type="ECO:0000256" key="1">
    <source>
        <dbReference type="ARBA" id="ARBA00022490"/>
    </source>
</evidence>
<keyword evidence="3 4" id="KW-0012">Acyltransferase</keyword>
<organism evidence="6 7">
    <name type="scientific">Phaeovibrio sulfidiphilus</name>
    <dbReference type="NCBI Taxonomy" id="1220600"/>
    <lineage>
        <taxon>Bacteria</taxon>
        <taxon>Pseudomonadati</taxon>
        <taxon>Pseudomonadota</taxon>
        <taxon>Alphaproteobacteria</taxon>
        <taxon>Rhodospirillales</taxon>
        <taxon>Rhodospirillaceae</taxon>
        <taxon>Phaeovibrio</taxon>
    </lineage>
</organism>
<dbReference type="EC" id="2.3.2.6" evidence="4"/>
<feature type="region of interest" description="Disordered" evidence="5">
    <location>
        <begin position="222"/>
        <end position="250"/>
    </location>
</feature>
<comment type="catalytic activity">
    <reaction evidence="4">
        <text>N-terminal L-arginyl-[protein] + L-leucyl-tRNA(Leu) = N-terminal L-leucyl-L-arginyl-[protein] + tRNA(Leu) + H(+)</text>
        <dbReference type="Rhea" id="RHEA:50416"/>
        <dbReference type="Rhea" id="RHEA-COMP:9613"/>
        <dbReference type="Rhea" id="RHEA-COMP:9622"/>
        <dbReference type="Rhea" id="RHEA-COMP:12672"/>
        <dbReference type="Rhea" id="RHEA-COMP:12673"/>
        <dbReference type="ChEBI" id="CHEBI:15378"/>
        <dbReference type="ChEBI" id="CHEBI:64719"/>
        <dbReference type="ChEBI" id="CHEBI:78442"/>
        <dbReference type="ChEBI" id="CHEBI:78494"/>
        <dbReference type="ChEBI" id="CHEBI:133044"/>
        <dbReference type="EC" id="2.3.2.6"/>
    </reaction>
</comment>
<gene>
    <name evidence="4" type="primary">aat</name>
    <name evidence="6" type="ORF">IHV25_05625</name>
</gene>
<evidence type="ECO:0000313" key="7">
    <source>
        <dbReference type="Proteomes" id="UP000631034"/>
    </source>
</evidence>
<comment type="function">
    <text evidence="4">Functions in the N-end rule pathway of protein degradation where it conjugates Leu, Phe and, less efficiently, Met from aminoacyl-tRNAs to the N-termini of proteins containing an N-terminal arginine or lysine.</text>
</comment>
<evidence type="ECO:0000256" key="5">
    <source>
        <dbReference type="SAM" id="MobiDB-lite"/>
    </source>
</evidence>
<dbReference type="Pfam" id="PF03588">
    <property type="entry name" value="Leu_Phe_trans"/>
    <property type="match status" value="1"/>
</dbReference>